<gene>
    <name evidence="3" type="ORF">S12H4_42615</name>
</gene>
<dbReference type="EMBL" id="BARW01026097">
    <property type="protein sequence ID" value="GAJ15257.1"/>
    <property type="molecule type" value="Genomic_DNA"/>
</dbReference>
<feature type="non-terminal residue" evidence="3">
    <location>
        <position position="1"/>
    </location>
</feature>
<dbReference type="InterPro" id="IPR009060">
    <property type="entry name" value="UBA-like_sf"/>
</dbReference>
<name>X1VD00_9ZZZZ</name>
<proteinExistence type="predicted"/>
<evidence type="ECO:0000259" key="2">
    <source>
        <dbReference type="PROSITE" id="PS50030"/>
    </source>
</evidence>
<feature type="region of interest" description="Disordered" evidence="1">
    <location>
        <begin position="1"/>
        <end position="50"/>
    </location>
</feature>
<dbReference type="CDD" id="cd14270">
    <property type="entry name" value="UBA"/>
    <property type="match status" value="1"/>
</dbReference>
<dbReference type="PROSITE" id="PS50030">
    <property type="entry name" value="UBA"/>
    <property type="match status" value="1"/>
</dbReference>
<dbReference type="InterPro" id="IPR015940">
    <property type="entry name" value="UBA"/>
</dbReference>
<sequence length="90" mass="9772">WNSPFGAESSLSAERTPIANSPVASSKPTQAAQQMGRAITPGTEHDDPILKRLTGMGYPRNDALKALEMYDYDINMVRTRTAGGHSPEHC</sequence>
<comment type="caution">
    <text evidence="3">The sequence shown here is derived from an EMBL/GenBank/DDBJ whole genome shotgun (WGS) entry which is preliminary data.</text>
</comment>
<dbReference type="Gene3D" id="1.10.8.10">
    <property type="entry name" value="DNA helicase RuvA subunit, C-terminal domain"/>
    <property type="match status" value="1"/>
</dbReference>
<accession>X1VD00</accession>
<protein>
    <recommendedName>
        <fullName evidence="2">UBA domain-containing protein</fullName>
    </recommendedName>
</protein>
<dbReference type="AlphaFoldDB" id="X1VD00"/>
<evidence type="ECO:0000313" key="3">
    <source>
        <dbReference type="EMBL" id="GAJ15257.1"/>
    </source>
</evidence>
<feature type="domain" description="UBA" evidence="2">
    <location>
        <begin position="44"/>
        <end position="77"/>
    </location>
</feature>
<evidence type="ECO:0000256" key="1">
    <source>
        <dbReference type="SAM" id="MobiDB-lite"/>
    </source>
</evidence>
<feature type="compositionally biased region" description="Polar residues" evidence="1">
    <location>
        <begin position="1"/>
        <end position="33"/>
    </location>
</feature>
<organism evidence="3">
    <name type="scientific">marine sediment metagenome</name>
    <dbReference type="NCBI Taxonomy" id="412755"/>
    <lineage>
        <taxon>unclassified sequences</taxon>
        <taxon>metagenomes</taxon>
        <taxon>ecological metagenomes</taxon>
    </lineage>
</organism>
<dbReference type="SUPFAM" id="SSF46934">
    <property type="entry name" value="UBA-like"/>
    <property type="match status" value="1"/>
</dbReference>
<reference evidence="3" key="1">
    <citation type="journal article" date="2014" name="Front. Microbiol.">
        <title>High frequency of phylogenetically diverse reductive dehalogenase-homologous genes in deep subseafloor sedimentary metagenomes.</title>
        <authorList>
            <person name="Kawai M."/>
            <person name="Futagami T."/>
            <person name="Toyoda A."/>
            <person name="Takaki Y."/>
            <person name="Nishi S."/>
            <person name="Hori S."/>
            <person name="Arai W."/>
            <person name="Tsubouchi T."/>
            <person name="Morono Y."/>
            <person name="Uchiyama I."/>
            <person name="Ito T."/>
            <person name="Fujiyama A."/>
            <person name="Inagaki F."/>
            <person name="Takami H."/>
        </authorList>
    </citation>
    <scope>NUCLEOTIDE SEQUENCE</scope>
    <source>
        <strain evidence="3">Expedition CK06-06</strain>
    </source>
</reference>